<comment type="caution">
    <text evidence="2">The sequence shown here is derived from an EMBL/GenBank/DDBJ whole genome shotgun (WGS) entry which is preliminary data.</text>
</comment>
<sequence>MAKPKLSAQQQNIRRGSQGEAIPESGELTLYEIHQGPQMALMESDATELLYGGARGGGKSQGLRALAVTYCLT</sequence>
<evidence type="ECO:0000313" key="2">
    <source>
        <dbReference type="EMBL" id="KKK99527.1"/>
    </source>
</evidence>
<evidence type="ECO:0000256" key="1">
    <source>
        <dbReference type="SAM" id="MobiDB-lite"/>
    </source>
</evidence>
<accession>A0A0F8ZZW3</accession>
<evidence type="ECO:0008006" key="3">
    <source>
        <dbReference type="Google" id="ProtNLM"/>
    </source>
</evidence>
<dbReference type="AlphaFoldDB" id="A0A0F8ZZW3"/>
<feature type="region of interest" description="Disordered" evidence="1">
    <location>
        <begin position="1"/>
        <end position="26"/>
    </location>
</feature>
<organism evidence="2">
    <name type="scientific">marine sediment metagenome</name>
    <dbReference type="NCBI Taxonomy" id="412755"/>
    <lineage>
        <taxon>unclassified sequences</taxon>
        <taxon>metagenomes</taxon>
        <taxon>ecological metagenomes</taxon>
    </lineage>
</organism>
<dbReference type="EMBL" id="LAZR01045168">
    <property type="protein sequence ID" value="KKK99527.1"/>
    <property type="molecule type" value="Genomic_DNA"/>
</dbReference>
<reference evidence="2" key="1">
    <citation type="journal article" date="2015" name="Nature">
        <title>Complex archaea that bridge the gap between prokaryotes and eukaryotes.</title>
        <authorList>
            <person name="Spang A."/>
            <person name="Saw J.H."/>
            <person name="Jorgensen S.L."/>
            <person name="Zaremba-Niedzwiedzka K."/>
            <person name="Martijn J."/>
            <person name="Lind A.E."/>
            <person name="van Eijk R."/>
            <person name="Schleper C."/>
            <person name="Guy L."/>
            <person name="Ettema T.J."/>
        </authorList>
    </citation>
    <scope>NUCLEOTIDE SEQUENCE</scope>
</reference>
<gene>
    <name evidence="2" type="ORF">LCGC14_2631840</name>
</gene>
<protein>
    <recommendedName>
        <fullName evidence="3">Phage terminase large subunit N-terminal domain-containing protein</fullName>
    </recommendedName>
</protein>
<name>A0A0F8ZZW3_9ZZZZ</name>
<proteinExistence type="predicted"/>
<feature type="non-terminal residue" evidence="2">
    <location>
        <position position="73"/>
    </location>
</feature>